<proteinExistence type="predicted"/>
<gene>
    <name evidence="1" type="ORF">ECPE_LOCUS11682</name>
</gene>
<reference evidence="1 2" key="2">
    <citation type="submission" date="2018-11" db="EMBL/GenBank/DDBJ databases">
        <authorList>
            <consortium name="Pathogen Informatics"/>
        </authorList>
    </citation>
    <scope>NUCLEOTIDE SEQUENCE [LARGE SCALE GENOMIC DNA]</scope>
    <source>
        <strain evidence="1 2">Egypt</strain>
    </source>
</reference>
<sequence>MTTCRQGLDPASTTFWDGSFELVTDFSPPNHFRPHAMGRPWFDYELHWMLKRRKEAWKAFSANGFIFDQYEALRNACSAMKFRKRLVNDKSLASEAAFMPKRFYEYLRHRTHSTADIPSLEINGILAETDVDNNMRSSMLMIYHQSPGCRALRLCCLGKPSR</sequence>
<evidence type="ECO:0000313" key="1">
    <source>
        <dbReference type="EMBL" id="VDP88819.1"/>
    </source>
</evidence>
<accession>A0A183AXJ7</accession>
<dbReference type="EMBL" id="UZAN01051297">
    <property type="protein sequence ID" value="VDP88819.1"/>
    <property type="molecule type" value="Genomic_DNA"/>
</dbReference>
<dbReference type="Proteomes" id="UP000272942">
    <property type="component" value="Unassembled WGS sequence"/>
</dbReference>
<name>A0A183AXJ7_9TREM</name>
<evidence type="ECO:0000313" key="2">
    <source>
        <dbReference type="Proteomes" id="UP000272942"/>
    </source>
</evidence>
<evidence type="ECO:0000313" key="3">
    <source>
        <dbReference type="WBParaSite" id="ECPE_0001171701-mRNA-1"/>
    </source>
</evidence>
<keyword evidence="2" id="KW-1185">Reference proteome</keyword>
<organism evidence="3">
    <name type="scientific">Echinostoma caproni</name>
    <dbReference type="NCBI Taxonomy" id="27848"/>
    <lineage>
        <taxon>Eukaryota</taxon>
        <taxon>Metazoa</taxon>
        <taxon>Spiralia</taxon>
        <taxon>Lophotrochozoa</taxon>
        <taxon>Platyhelminthes</taxon>
        <taxon>Trematoda</taxon>
        <taxon>Digenea</taxon>
        <taxon>Plagiorchiida</taxon>
        <taxon>Echinostomata</taxon>
        <taxon>Echinostomatoidea</taxon>
        <taxon>Echinostomatidae</taxon>
        <taxon>Echinostoma</taxon>
    </lineage>
</organism>
<protein>
    <submittedName>
        <fullName evidence="3">HSA domain-containing protein</fullName>
    </submittedName>
</protein>
<dbReference type="AlphaFoldDB" id="A0A183AXJ7"/>
<reference evidence="3" key="1">
    <citation type="submission" date="2016-06" db="UniProtKB">
        <authorList>
            <consortium name="WormBaseParasite"/>
        </authorList>
    </citation>
    <scope>IDENTIFICATION</scope>
</reference>
<dbReference type="WBParaSite" id="ECPE_0001171701-mRNA-1">
    <property type="protein sequence ID" value="ECPE_0001171701-mRNA-1"/>
    <property type="gene ID" value="ECPE_0001171701"/>
</dbReference>